<feature type="domain" description="GST C-terminal" evidence="3">
    <location>
        <begin position="86"/>
        <end position="211"/>
    </location>
</feature>
<dbReference type="PROSITE" id="PS50405">
    <property type="entry name" value="GST_CTER"/>
    <property type="match status" value="1"/>
</dbReference>
<dbReference type="Proteomes" id="UP000694843">
    <property type="component" value="Unplaced"/>
</dbReference>
<organism evidence="4">
    <name type="scientific">Hyalella azteca</name>
    <name type="common">Amphipod</name>
    <dbReference type="NCBI Taxonomy" id="294128"/>
    <lineage>
        <taxon>Eukaryota</taxon>
        <taxon>Metazoa</taxon>
        <taxon>Ecdysozoa</taxon>
        <taxon>Arthropoda</taxon>
        <taxon>Crustacea</taxon>
        <taxon>Multicrustacea</taxon>
        <taxon>Malacostraca</taxon>
        <taxon>Eumalacostraca</taxon>
        <taxon>Peracarida</taxon>
        <taxon>Amphipoda</taxon>
        <taxon>Senticaudata</taxon>
        <taxon>Talitrida</taxon>
        <taxon>Talitroidea</taxon>
        <taxon>Hyalellidae</taxon>
        <taxon>Hyalella</taxon>
    </lineage>
</organism>
<sequence>MDFYYHPVSAPCRSCQLTAKALGLKLNLKFLDLMKGEQNNPEFLAINPEHCVPTLVDGDFKLWESRAICAYLVNQYGKDDSLYPKDPKTRAVVDRMLYFDMGTLYKRFGEYVYPTVFHGAPVDKKKLEPIMEALGWLNGYLEGGDYLAGASPTIADFAVVATVATFVASGIDISGQPKVVAWYARCKANFAGSDENEEGAQQFGGWVKAKM</sequence>
<evidence type="ECO:0000313" key="7">
    <source>
        <dbReference type="RefSeq" id="XP_018010120.1"/>
    </source>
</evidence>
<reference evidence="4" key="3">
    <citation type="submission" date="2019-06" db="EMBL/GenBank/DDBJ databases">
        <authorList>
            <person name="Poynton C."/>
            <person name="Hasenbein S."/>
            <person name="Benoit J.B."/>
            <person name="Sepulveda M.S."/>
            <person name="Poelchau M.F."/>
            <person name="Murali S.C."/>
            <person name="Chen S."/>
            <person name="Glastad K.M."/>
            <person name="Werren J.H."/>
            <person name="Vineis J.H."/>
            <person name="Bowen J.L."/>
            <person name="Friedrich M."/>
            <person name="Jones J."/>
            <person name="Robertson H.M."/>
            <person name="Feyereisen R."/>
            <person name="Mechler-Hickson A."/>
            <person name="Mathers N."/>
            <person name="Lee C.E."/>
            <person name="Colbourne J.K."/>
            <person name="Biales A."/>
            <person name="Johnston J.S."/>
            <person name="Wellborn G.A."/>
            <person name="Rosendale A.J."/>
            <person name="Cridge A.G."/>
            <person name="Munoz-Torres M.C."/>
            <person name="Bain P.A."/>
            <person name="Manny A.R."/>
            <person name="Major K.M."/>
            <person name="Lambert F.N."/>
            <person name="Vulpe C.D."/>
            <person name="Tuck P."/>
            <person name="Blalock B.J."/>
            <person name="Lin Y.-Y."/>
            <person name="Smith M.E."/>
            <person name="Ochoa-Acuna H."/>
            <person name="Chen M.-J.M."/>
            <person name="Childers C.P."/>
            <person name="Qu J."/>
            <person name="Dugan S."/>
            <person name="Lee S.L."/>
            <person name="Chao H."/>
            <person name="Dinh H."/>
            <person name="Han Y."/>
            <person name="Doddapaneni H."/>
            <person name="Worley K.C."/>
            <person name="Muzny D.M."/>
            <person name="Gibbs R.A."/>
            <person name="Richards S."/>
        </authorList>
    </citation>
    <scope>NUCLEOTIDE SEQUENCE</scope>
    <source>
        <strain evidence="4">HAZT.00-mixed</strain>
        <tissue evidence="4">Whole organism</tissue>
    </source>
</reference>
<evidence type="ECO:0000259" key="2">
    <source>
        <dbReference type="PROSITE" id="PS50404"/>
    </source>
</evidence>
<dbReference type="InterPro" id="IPR036249">
    <property type="entry name" value="Thioredoxin-like_sf"/>
</dbReference>
<dbReference type="GO" id="GO:0004364">
    <property type="term" value="F:glutathione transferase activity"/>
    <property type="evidence" value="ECO:0007669"/>
    <property type="project" value="TreeGrafter"/>
</dbReference>
<reference evidence="6 7" key="4">
    <citation type="submission" date="2025-04" db="UniProtKB">
        <authorList>
            <consortium name="RefSeq"/>
        </authorList>
    </citation>
    <scope>IDENTIFICATION</scope>
    <source>
        <tissue evidence="6 7">Whole organism</tissue>
    </source>
</reference>
<dbReference type="Gene3D" id="3.40.30.10">
    <property type="entry name" value="Glutaredoxin"/>
    <property type="match status" value="1"/>
</dbReference>
<dbReference type="KEGG" id="hazt:108667587"/>
<evidence type="ECO:0000259" key="3">
    <source>
        <dbReference type="PROSITE" id="PS50405"/>
    </source>
</evidence>
<dbReference type="CDD" id="cd03177">
    <property type="entry name" value="GST_C_Delta_Epsilon"/>
    <property type="match status" value="1"/>
</dbReference>
<dbReference type="EMBL" id="JQDR03015981">
    <property type="protein sequence ID" value="KAA0185870.1"/>
    <property type="molecule type" value="Genomic_DNA"/>
</dbReference>
<dbReference type="GO" id="GO:0006749">
    <property type="term" value="P:glutathione metabolic process"/>
    <property type="evidence" value="ECO:0007669"/>
    <property type="project" value="TreeGrafter"/>
</dbReference>
<gene>
    <name evidence="4" type="primary">GSTd1</name>
    <name evidence="6 7" type="synonym">LOC108667587</name>
    <name evidence="4" type="ORF">HAZT_HAZT002321</name>
</gene>
<dbReference type="PROSITE" id="PS50404">
    <property type="entry name" value="GST_NTER"/>
    <property type="match status" value="1"/>
</dbReference>
<dbReference type="InterPro" id="IPR040079">
    <property type="entry name" value="Glutathione_S-Trfase"/>
</dbReference>
<dbReference type="PANTHER" id="PTHR43969">
    <property type="entry name" value="GLUTATHIONE S TRANSFERASE D10, ISOFORM A-RELATED"/>
    <property type="match status" value="1"/>
</dbReference>
<comment type="subunit">
    <text evidence="1">Homodimer.</text>
</comment>
<feature type="domain" description="GST N-terminal" evidence="2">
    <location>
        <begin position="1"/>
        <end position="80"/>
    </location>
</feature>
<dbReference type="OMA" id="EPYIAVC"/>
<dbReference type="RefSeq" id="XP_018010120.1">
    <property type="nucleotide sequence ID" value="XM_018154631.2"/>
</dbReference>
<dbReference type="InterPro" id="IPR036282">
    <property type="entry name" value="Glutathione-S-Trfase_C_sf"/>
</dbReference>
<dbReference type="GeneID" id="108667587"/>
<dbReference type="SUPFAM" id="SSF52833">
    <property type="entry name" value="Thioredoxin-like"/>
    <property type="match status" value="1"/>
</dbReference>
<dbReference type="RefSeq" id="XP_018010119.1">
    <property type="nucleotide sequence ID" value="XM_018154630.2"/>
</dbReference>
<protein>
    <submittedName>
        <fullName evidence="6 7">Glutathione S-transferase 1</fullName>
    </submittedName>
    <submittedName>
        <fullName evidence="4">Glutathione S-transferase delta 1</fullName>
    </submittedName>
</protein>
<keyword evidence="5" id="KW-1185">Reference proteome</keyword>
<evidence type="ECO:0000313" key="4">
    <source>
        <dbReference type="EMBL" id="KAA0185870.1"/>
    </source>
</evidence>
<proteinExistence type="predicted"/>
<accession>A0A6A0GT12</accession>
<dbReference type="Proteomes" id="UP000711488">
    <property type="component" value="Unassembled WGS sequence"/>
</dbReference>
<dbReference type="CDD" id="cd03045">
    <property type="entry name" value="GST_N_Delta_Epsilon"/>
    <property type="match status" value="1"/>
</dbReference>
<dbReference type="InterPro" id="IPR004045">
    <property type="entry name" value="Glutathione_S-Trfase_N"/>
</dbReference>
<reference evidence="4" key="1">
    <citation type="submission" date="2014-08" db="EMBL/GenBank/DDBJ databases">
        <authorList>
            <person name="Murali S."/>
            <person name="Richards S."/>
            <person name="Bandaranaike D."/>
            <person name="Bellair M."/>
            <person name="Blankenburg K."/>
            <person name="Chao H."/>
            <person name="Dinh H."/>
            <person name="Doddapaneni H."/>
            <person name="Dugan-Rocha S."/>
            <person name="Elkadiri S."/>
            <person name="Gnanaolivu R."/>
            <person name="Hughes D."/>
            <person name="Lee S."/>
            <person name="Li M."/>
            <person name="Ming W."/>
            <person name="Munidasa M."/>
            <person name="Muniz J."/>
            <person name="Nguyen L."/>
            <person name="Osuji N."/>
            <person name="Pu L.-L."/>
            <person name="Puazo M."/>
            <person name="Skinner E."/>
            <person name="Qu C."/>
            <person name="Quiroz J."/>
            <person name="Raj R."/>
            <person name="Weissenberger G."/>
            <person name="Xin Y."/>
            <person name="Zou X."/>
            <person name="Han Y."/>
            <person name="Worley K."/>
            <person name="Muzny D."/>
            <person name="Gibbs R."/>
        </authorList>
    </citation>
    <scope>NUCLEOTIDE SEQUENCE</scope>
    <source>
        <strain evidence="4">HAZT.00-mixed</strain>
        <tissue evidence="4">Whole organism</tissue>
    </source>
</reference>
<dbReference type="InterPro" id="IPR010987">
    <property type="entry name" value="Glutathione-S-Trfase_C-like"/>
</dbReference>
<dbReference type="AlphaFoldDB" id="A0A6A0GT12"/>
<name>A0A6A0GT12_HYAAZ</name>
<keyword evidence="4" id="KW-0808">Transferase</keyword>
<dbReference type="FunFam" id="1.20.1050.10:FF:000007">
    <property type="entry name" value="Glutathione S-transferase 1-1"/>
    <property type="match status" value="1"/>
</dbReference>
<evidence type="ECO:0000313" key="5">
    <source>
        <dbReference type="Proteomes" id="UP000694843"/>
    </source>
</evidence>
<dbReference type="PANTHER" id="PTHR43969:SF9">
    <property type="entry name" value="GLUTATHIONE S TRANSFERASE D10, ISOFORM A-RELATED"/>
    <property type="match status" value="1"/>
</dbReference>
<reference evidence="4" key="2">
    <citation type="journal article" date="2018" name="Environ. Sci. Technol.">
        <title>The Toxicogenome of Hyalella azteca: A Model for Sediment Ecotoxicology and Evolutionary Toxicology.</title>
        <authorList>
            <person name="Poynton H.C."/>
            <person name="Hasenbein S."/>
            <person name="Benoit J.B."/>
            <person name="Sepulveda M.S."/>
            <person name="Poelchau M.F."/>
            <person name="Hughes D.S.T."/>
            <person name="Murali S.C."/>
            <person name="Chen S."/>
            <person name="Glastad K.M."/>
            <person name="Goodisman M.A.D."/>
            <person name="Werren J.H."/>
            <person name="Vineis J.H."/>
            <person name="Bowen J.L."/>
            <person name="Friedrich M."/>
            <person name="Jones J."/>
            <person name="Robertson H.M."/>
            <person name="Feyereisen R."/>
            <person name="Mechler-Hickson A."/>
            <person name="Mathers N."/>
            <person name="Lee C.E."/>
            <person name="Colbourne J.K."/>
            <person name="Biales A."/>
            <person name="Johnston J.S."/>
            <person name="Wellborn G.A."/>
            <person name="Rosendale A.J."/>
            <person name="Cridge A.G."/>
            <person name="Munoz-Torres M.C."/>
            <person name="Bain P.A."/>
            <person name="Manny A.R."/>
            <person name="Major K.M."/>
            <person name="Lambert F.N."/>
            <person name="Vulpe C.D."/>
            <person name="Tuck P."/>
            <person name="Blalock B.J."/>
            <person name="Lin Y.Y."/>
            <person name="Smith M.E."/>
            <person name="Ochoa-Acuna H."/>
            <person name="Chen M.M."/>
            <person name="Childers C.P."/>
            <person name="Qu J."/>
            <person name="Dugan S."/>
            <person name="Lee S.L."/>
            <person name="Chao H."/>
            <person name="Dinh H."/>
            <person name="Han Y."/>
            <person name="Doddapaneni H."/>
            <person name="Worley K.C."/>
            <person name="Muzny D.M."/>
            <person name="Gibbs R.A."/>
            <person name="Richards S."/>
        </authorList>
    </citation>
    <scope>NUCLEOTIDE SEQUENCE</scope>
    <source>
        <strain evidence="4">HAZT.00-mixed</strain>
        <tissue evidence="4">Whole organism</tissue>
    </source>
</reference>
<dbReference type="SUPFAM" id="SSF47616">
    <property type="entry name" value="GST C-terminal domain-like"/>
    <property type="match status" value="1"/>
</dbReference>
<dbReference type="FunFam" id="3.40.30.10:FF:000034">
    <property type="entry name" value="glutathione S-transferase 1"/>
    <property type="match status" value="1"/>
</dbReference>
<dbReference type="SFLD" id="SFLDG00358">
    <property type="entry name" value="Main_(cytGST)"/>
    <property type="match status" value="1"/>
</dbReference>
<dbReference type="Pfam" id="PF02798">
    <property type="entry name" value="GST_N"/>
    <property type="match status" value="1"/>
</dbReference>
<evidence type="ECO:0000313" key="6">
    <source>
        <dbReference type="RefSeq" id="XP_018010119.1"/>
    </source>
</evidence>
<dbReference type="SFLD" id="SFLDS00019">
    <property type="entry name" value="Glutathione_Transferase_(cytos"/>
    <property type="match status" value="1"/>
</dbReference>
<dbReference type="Pfam" id="PF13410">
    <property type="entry name" value="GST_C_2"/>
    <property type="match status" value="1"/>
</dbReference>
<dbReference type="SFLD" id="SFLDG01153">
    <property type="entry name" value="Main.4:_Theta-like"/>
    <property type="match status" value="1"/>
</dbReference>
<dbReference type="Gene3D" id="1.20.1050.10">
    <property type="match status" value="1"/>
</dbReference>
<dbReference type="OrthoDB" id="2309723at2759"/>
<evidence type="ECO:0000256" key="1">
    <source>
        <dbReference type="ARBA" id="ARBA00011738"/>
    </source>
</evidence>